<dbReference type="AlphaFoldDB" id="A0A9I9DYY8"/>
<sequence length="39" mass="4332">MEGDCRQREIVIGDLEKRGRGSDSRVISKKKKMRVGAAA</sequence>
<dbReference type="Gramene" id="MELO3C026063.2.1">
    <property type="protein sequence ID" value="MELO3C026063.2.1"/>
    <property type="gene ID" value="MELO3C026063.2"/>
</dbReference>
<proteinExistence type="predicted"/>
<evidence type="ECO:0000256" key="1">
    <source>
        <dbReference type="SAM" id="MobiDB-lite"/>
    </source>
</evidence>
<evidence type="ECO:0000313" key="2">
    <source>
        <dbReference type="EnsemblPlants" id="MELO3C026063.2.1"/>
    </source>
</evidence>
<feature type="region of interest" description="Disordered" evidence="1">
    <location>
        <begin position="16"/>
        <end position="39"/>
    </location>
</feature>
<accession>A0A9I9DYY8</accession>
<protein>
    <submittedName>
        <fullName evidence="2">Uncharacterized protein</fullName>
    </submittedName>
</protein>
<feature type="compositionally biased region" description="Basic residues" evidence="1">
    <location>
        <begin position="27"/>
        <end position="39"/>
    </location>
</feature>
<organism evidence="2">
    <name type="scientific">Cucumis melo</name>
    <name type="common">Muskmelon</name>
    <dbReference type="NCBI Taxonomy" id="3656"/>
    <lineage>
        <taxon>Eukaryota</taxon>
        <taxon>Viridiplantae</taxon>
        <taxon>Streptophyta</taxon>
        <taxon>Embryophyta</taxon>
        <taxon>Tracheophyta</taxon>
        <taxon>Spermatophyta</taxon>
        <taxon>Magnoliopsida</taxon>
        <taxon>eudicotyledons</taxon>
        <taxon>Gunneridae</taxon>
        <taxon>Pentapetalae</taxon>
        <taxon>rosids</taxon>
        <taxon>fabids</taxon>
        <taxon>Cucurbitales</taxon>
        <taxon>Cucurbitaceae</taxon>
        <taxon>Benincaseae</taxon>
        <taxon>Cucumis</taxon>
    </lineage>
</organism>
<dbReference type="EnsemblPlants" id="MELO3C026063.2.1">
    <property type="protein sequence ID" value="MELO3C026063.2.1"/>
    <property type="gene ID" value="MELO3C026063.2"/>
</dbReference>
<reference evidence="2" key="1">
    <citation type="submission" date="2023-03" db="UniProtKB">
        <authorList>
            <consortium name="EnsemblPlants"/>
        </authorList>
    </citation>
    <scope>IDENTIFICATION</scope>
</reference>
<name>A0A9I9DYY8_CUCME</name>